<comment type="caution">
    <text evidence="1">The sequence shown here is derived from an EMBL/GenBank/DDBJ whole genome shotgun (WGS) entry which is preliminary data.</text>
</comment>
<proteinExistence type="predicted"/>
<dbReference type="AlphaFoldDB" id="A0A411ZSU3"/>
<dbReference type="EMBL" id="QRSS01000005">
    <property type="protein sequence ID" value="RGQ05887.1"/>
    <property type="molecule type" value="Genomic_DNA"/>
</dbReference>
<name>A0A411ZSU3_9FIRM</name>
<dbReference type="Proteomes" id="UP000283585">
    <property type="component" value="Unassembled WGS sequence"/>
</dbReference>
<protein>
    <recommendedName>
        <fullName evidence="3">DUF2513 domain-containing protein</fullName>
    </recommendedName>
</protein>
<sequence length="107" mass="12178">MNQELVLKVVSYIADHLGNLPDDSKPGFENYTNDEIDAVVNYLEEIGVLNIALSKAYSYYGIGDVKSHDDYDEYYTSRAFISEEKLKEFKASLIQETDPDFSGSFLF</sequence>
<gene>
    <name evidence="1" type="ORF">DWZ12_05310</name>
</gene>
<accession>A0A411ZSU3</accession>
<organism evidence="1 2">
    <name type="scientific">Blautia obeum</name>
    <dbReference type="NCBI Taxonomy" id="40520"/>
    <lineage>
        <taxon>Bacteria</taxon>
        <taxon>Bacillati</taxon>
        <taxon>Bacillota</taxon>
        <taxon>Clostridia</taxon>
        <taxon>Lachnospirales</taxon>
        <taxon>Lachnospiraceae</taxon>
        <taxon>Blautia</taxon>
    </lineage>
</organism>
<reference evidence="1 2" key="1">
    <citation type="submission" date="2018-08" db="EMBL/GenBank/DDBJ databases">
        <title>A genome reference for cultivated species of the human gut microbiota.</title>
        <authorList>
            <person name="Zou Y."/>
            <person name="Xue W."/>
            <person name="Luo G."/>
        </authorList>
    </citation>
    <scope>NUCLEOTIDE SEQUENCE [LARGE SCALE GENOMIC DNA]</scope>
    <source>
        <strain evidence="1 2">AF29-2BH</strain>
    </source>
</reference>
<evidence type="ECO:0000313" key="2">
    <source>
        <dbReference type="Proteomes" id="UP000283585"/>
    </source>
</evidence>
<dbReference type="RefSeq" id="WP_118044489.1">
    <property type="nucleotide sequence ID" value="NZ_QRSS01000005.1"/>
</dbReference>
<evidence type="ECO:0000313" key="1">
    <source>
        <dbReference type="EMBL" id="RGQ05887.1"/>
    </source>
</evidence>
<evidence type="ECO:0008006" key="3">
    <source>
        <dbReference type="Google" id="ProtNLM"/>
    </source>
</evidence>